<feature type="transmembrane region" description="Helical" evidence="12">
    <location>
        <begin position="283"/>
        <end position="305"/>
    </location>
</feature>
<evidence type="ECO:0000256" key="5">
    <source>
        <dbReference type="ARBA" id="ARBA00022448"/>
    </source>
</evidence>
<dbReference type="Pfam" id="PF00146">
    <property type="entry name" value="NADHdh"/>
    <property type="match status" value="1"/>
</dbReference>
<evidence type="ECO:0000256" key="10">
    <source>
        <dbReference type="RuleBase" id="RU000471"/>
    </source>
</evidence>
<dbReference type="InterPro" id="IPR018086">
    <property type="entry name" value="NADH_UbQ_OxRdtase_su1_CS"/>
</dbReference>
<feature type="transmembrane region" description="Helical" evidence="12">
    <location>
        <begin position="143"/>
        <end position="164"/>
    </location>
</feature>
<reference evidence="13" key="1">
    <citation type="submission" date="2016-05" db="EMBL/GenBank/DDBJ databases">
        <title>Mitogenome Hyalella lucifugax.</title>
        <authorList>
            <person name="Pons J."/>
            <person name="Jurado-Rivera J.A."/>
            <person name="Jaume D."/>
            <person name="Juan C."/>
        </authorList>
    </citation>
    <scope>NUCLEOTIDE SEQUENCE</scope>
    <source>
        <tissue evidence="13">Adult</tissue>
    </source>
</reference>
<keyword evidence="10" id="KW-0520">NAD</keyword>
<evidence type="ECO:0000256" key="9">
    <source>
        <dbReference type="ARBA" id="ARBA00023136"/>
    </source>
</evidence>
<dbReference type="EMBL" id="LT594767">
    <property type="protein sequence ID" value="SBT96177.1"/>
    <property type="molecule type" value="Genomic_DNA"/>
</dbReference>
<gene>
    <name evidence="13" type="primary">ND1</name>
</gene>
<dbReference type="EC" id="7.1.1.2" evidence="11"/>
<keyword evidence="11 13" id="KW-0496">Mitochondrion</keyword>
<keyword evidence="9 12" id="KW-0472">Membrane</keyword>
<sequence length="312" mass="35591">MMLSTFKVMVIYTILIIMVLVSVAFITLMERKVLGSSQIRLGPTVVGIWGVLQPFADAVKLFNKESLFLRSINSFVYLISPIFSLFFMLVIWTLLPLEAGGLNFNFTLVLFICISSLAVYPVISSGWASNCKYSVLGSLRAVAQMISYEVSLTVVLLTIIWLNSSFNLEEALETQMFIWNALFLAPLMLIWKITSLAETNRTPYDFSEGESELVSGFNTEYAAGSFSLLFMAEYGNIIFMSLLFVLLFLSSGISYMIMLKTMLVSFLFIWVRATLPRYRYDKLMYLAWKTLLPVSLFMLMFYFAVGYSMMFY</sequence>
<evidence type="ECO:0000256" key="1">
    <source>
        <dbReference type="ARBA" id="ARBA00003257"/>
    </source>
</evidence>
<feature type="transmembrane region" description="Helical" evidence="12">
    <location>
        <begin position="238"/>
        <end position="271"/>
    </location>
</feature>
<evidence type="ECO:0000313" key="13">
    <source>
        <dbReference type="EMBL" id="SBT96177.1"/>
    </source>
</evidence>
<dbReference type="PANTHER" id="PTHR11432:SF3">
    <property type="entry name" value="NADH-UBIQUINONE OXIDOREDUCTASE CHAIN 1"/>
    <property type="match status" value="1"/>
</dbReference>
<keyword evidence="8 11" id="KW-0830">Ubiquinone</keyword>
<evidence type="ECO:0000256" key="12">
    <source>
        <dbReference type="SAM" id="Phobius"/>
    </source>
</evidence>
<dbReference type="HAMAP" id="MF_01350">
    <property type="entry name" value="NDH1_NuoH"/>
    <property type="match status" value="1"/>
</dbReference>
<dbReference type="GO" id="GO:0003954">
    <property type="term" value="F:NADH dehydrogenase activity"/>
    <property type="evidence" value="ECO:0007669"/>
    <property type="project" value="TreeGrafter"/>
</dbReference>
<keyword evidence="5" id="KW-0813">Transport</keyword>
<keyword evidence="6 10" id="KW-0812">Transmembrane</keyword>
<feature type="transmembrane region" description="Helical" evidence="12">
    <location>
        <begin position="176"/>
        <end position="194"/>
    </location>
</feature>
<comment type="catalytic activity">
    <reaction evidence="11">
        <text>a ubiquinone + NADH + 5 H(+)(in) = a ubiquinol + NAD(+) + 4 H(+)(out)</text>
        <dbReference type="Rhea" id="RHEA:29091"/>
        <dbReference type="Rhea" id="RHEA-COMP:9565"/>
        <dbReference type="Rhea" id="RHEA-COMP:9566"/>
        <dbReference type="ChEBI" id="CHEBI:15378"/>
        <dbReference type="ChEBI" id="CHEBI:16389"/>
        <dbReference type="ChEBI" id="CHEBI:17976"/>
        <dbReference type="ChEBI" id="CHEBI:57540"/>
        <dbReference type="ChEBI" id="CHEBI:57945"/>
        <dbReference type="EC" id="7.1.1.2"/>
    </reaction>
</comment>
<evidence type="ECO:0000256" key="7">
    <source>
        <dbReference type="ARBA" id="ARBA00022989"/>
    </source>
</evidence>
<evidence type="ECO:0000256" key="8">
    <source>
        <dbReference type="ARBA" id="ARBA00023075"/>
    </source>
</evidence>
<evidence type="ECO:0000256" key="3">
    <source>
        <dbReference type="ARBA" id="ARBA00010535"/>
    </source>
</evidence>
<proteinExistence type="inferred from homology"/>
<comment type="similarity">
    <text evidence="3 10">Belongs to the complex I subunit 1 family.</text>
</comment>
<dbReference type="GO" id="GO:0009060">
    <property type="term" value="P:aerobic respiration"/>
    <property type="evidence" value="ECO:0007669"/>
    <property type="project" value="TreeGrafter"/>
</dbReference>
<protein>
    <recommendedName>
        <fullName evidence="4 11">NADH-ubiquinone oxidoreductase chain 1</fullName>
        <ecNumber evidence="11">7.1.1.2</ecNumber>
    </recommendedName>
</protein>
<dbReference type="PROSITE" id="PS00667">
    <property type="entry name" value="COMPLEX1_ND1_1"/>
    <property type="match status" value="1"/>
</dbReference>
<comment type="function">
    <text evidence="1">Core subunit of the mitochondrial membrane respiratory chain NADH dehydrogenase (Complex I) that is believed to belong to the minimal assembly required for catalysis. Complex I functions in the transfer of electrons from NADH to the respiratory chain. The immediate electron acceptor for the enzyme is believed to be ubiquinone.</text>
</comment>
<evidence type="ECO:0000256" key="11">
    <source>
        <dbReference type="RuleBase" id="RU000473"/>
    </source>
</evidence>
<evidence type="ECO:0000256" key="6">
    <source>
        <dbReference type="ARBA" id="ARBA00022692"/>
    </source>
</evidence>
<dbReference type="GO" id="GO:0005743">
    <property type="term" value="C:mitochondrial inner membrane"/>
    <property type="evidence" value="ECO:0007669"/>
    <property type="project" value="UniProtKB-SubCell"/>
</dbReference>
<feature type="transmembrane region" description="Helical" evidence="12">
    <location>
        <begin position="6"/>
        <end position="29"/>
    </location>
</feature>
<accession>A0A330IVC1</accession>
<organism evidence="13">
    <name type="scientific">Hyalella lucifugax</name>
    <dbReference type="NCBI Taxonomy" id="1867949"/>
    <lineage>
        <taxon>Eukaryota</taxon>
        <taxon>Metazoa</taxon>
        <taxon>Ecdysozoa</taxon>
        <taxon>Arthropoda</taxon>
        <taxon>Crustacea</taxon>
        <taxon>Multicrustacea</taxon>
        <taxon>Malacostraca</taxon>
        <taxon>Eumalacostraca</taxon>
        <taxon>Peracarida</taxon>
        <taxon>Amphipoda</taxon>
        <taxon>Senticaudata</taxon>
        <taxon>Talitrida</taxon>
        <taxon>Talitroidea</taxon>
        <taxon>Hyalellidae</taxon>
        <taxon>Hyalella</taxon>
    </lineage>
</organism>
<evidence type="ECO:0000256" key="2">
    <source>
        <dbReference type="ARBA" id="ARBA00004225"/>
    </source>
</evidence>
<geneLocation type="mitochondrion" evidence="13"/>
<feature type="transmembrane region" description="Helical" evidence="12">
    <location>
        <begin position="74"/>
        <end position="95"/>
    </location>
</feature>
<dbReference type="AlphaFoldDB" id="A0A330IVC1"/>
<dbReference type="GO" id="GO:0008137">
    <property type="term" value="F:NADH dehydrogenase (ubiquinone) activity"/>
    <property type="evidence" value="ECO:0007669"/>
    <property type="project" value="UniProtKB-EC"/>
</dbReference>
<comment type="subcellular location">
    <subcellularLocation>
        <location evidence="10">Mitochondrion inner membrane</location>
        <topology evidence="10">Multi-pass membrane protein</topology>
    </subcellularLocation>
    <subcellularLocation>
        <location evidence="2">Mitochondrion membrane</location>
        <topology evidence="2">Multi-pass membrane protein</topology>
    </subcellularLocation>
</comment>
<feature type="transmembrane region" description="Helical" evidence="12">
    <location>
        <begin position="102"/>
        <end position="123"/>
    </location>
</feature>
<evidence type="ECO:0000256" key="4">
    <source>
        <dbReference type="ARBA" id="ARBA00021009"/>
    </source>
</evidence>
<name>A0A330IVC1_9CRUS</name>
<dbReference type="PANTHER" id="PTHR11432">
    <property type="entry name" value="NADH DEHYDROGENASE SUBUNIT 1"/>
    <property type="match status" value="1"/>
</dbReference>
<dbReference type="InterPro" id="IPR001694">
    <property type="entry name" value="NADH_UbQ_OxRdtase_su1/FPO"/>
</dbReference>
<keyword evidence="7 12" id="KW-1133">Transmembrane helix</keyword>